<evidence type="ECO:0000256" key="12">
    <source>
        <dbReference type="SAM" id="MobiDB-lite"/>
    </source>
</evidence>
<dbReference type="Proteomes" id="UP000005237">
    <property type="component" value="Unassembled WGS sequence"/>
</dbReference>
<comment type="subcellular location">
    <subcellularLocation>
        <location evidence="1 11">Endoplasmic reticulum membrane</location>
        <topology evidence="1 11">Multi-pass membrane protein</topology>
    </subcellularLocation>
</comment>
<keyword evidence="6 11" id="KW-0808">Transferase</keyword>
<dbReference type="InterPro" id="IPR007315">
    <property type="entry name" value="PIG-V/Gpi18"/>
</dbReference>
<evidence type="ECO:0000256" key="3">
    <source>
        <dbReference type="ARBA" id="ARBA00008698"/>
    </source>
</evidence>
<keyword evidence="7 11" id="KW-0812">Transmembrane</keyword>
<keyword evidence="14" id="KW-1185">Reference proteome</keyword>
<evidence type="ECO:0000256" key="7">
    <source>
        <dbReference type="ARBA" id="ARBA00022692"/>
    </source>
</evidence>
<evidence type="ECO:0000256" key="6">
    <source>
        <dbReference type="ARBA" id="ARBA00022679"/>
    </source>
</evidence>
<name>A0A8R1HY88_CAEJA</name>
<dbReference type="GO" id="GO:0000009">
    <property type="term" value="F:alpha-1,6-mannosyltransferase activity"/>
    <property type="evidence" value="ECO:0007669"/>
    <property type="project" value="InterPro"/>
</dbReference>
<feature type="transmembrane region" description="Helical" evidence="11">
    <location>
        <begin position="571"/>
        <end position="589"/>
    </location>
</feature>
<accession>A0A8R1HY88</accession>
<dbReference type="GO" id="GO:0006506">
    <property type="term" value="P:GPI anchor biosynthetic process"/>
    <property type="evidence" value="ECO:0007669"/>
    <property type="project" value="UniProtKB-KW"/>
</dbReference>
<proteinExistence type="inferred from homology"/>
<feature type="transmembrane region" description="Helical" evidence="11">
    <location>
        <begin position="426"/>
        <end position="449"/>
    </location>
</feature>
<comment type="pathway">
    <text evidence="2 11">Glycolipid biosynthesis; glycosylphosphatidylinositol-anchor biosynthesis.</text>
</comment>
<dbReference type="GO" id="GO:0031501">
    <property type="term" value="C:mannosyltransferase complex"/>
    <property type="evidence" value="ECO:0007669"/>
    <property type="project" value="TreeGrafter"/>
</dbReference>
<evidence type="ECO:0000256" key="11">
    <source>
        <dbReference type="RuleBase" id="RU363112"/>
    </source>
</evidence>
<dbReference type="PANTHER" id="PTHR12468:SF2">
    <property type="entry name" value="GPI MANNOSYLTRANSFERASE 2"/>
    <property type="match status" value="1"/>
</dbReference>
<keyword evidence="5 11" id="KW-0328">Glycosyltransferase</keyword>
<reference evidence="13" key="2">
    <citation type="submission" date="2022-06" db="UniProtKB">
        <authorList>
            <consortium name="EnsemblMetazoa"/>
        </authorList>
    </citation>
    <scope>IDENTIFICATION</scope>
    <source>
        <strain evidence="13">DF5081</strain>
    </source>
</reference>
<sequence length="677" mass="79459">MVRHDARRERPMDRLAIEHETNVLEDEMVTYEEEAIDMNRDVAWNDLKVLFSVPEPNKIRELGAVGYRPFNPENCAFFRDRWHPSERENLAEQASEDVTEEDEDSDMHYECYSQNTTPINDENDSKEWKMMDCYWFVLKQLFWSRIWILILQFIAASFAGNRFKTDGFDLADKSISSGESLFGDVIVRKLLAGLRRWDAQHFLFVADHHYVIEQSLAFFPGYPEVINILRIGFQHYFKTNYDTDVPSWVLSGVLSVLINLFFFHLAGFALFLVTYMVTRSCKRSLLAVCLFAYNPASIFFTAAYSESMFMCLTMSGFSVMIFSVHTKFHYTRICGALAGTAIFGLSLVSRSNGLLNVIFVAWYFVGAIFWEPEKPIGEAKKLKEAISSTKNAVTRKDLQARSIEFEKKRHQKRKTFRWTDSRYSQCGLMILFLICASLAIFGFFLPYVFMANGVFSEFCHAEEHAKLLLRQLKKIIRIPSKWITIEDAWEKTTWCRDRPLFGFLPQYYKAIQYKYWDVRFFGYWQFKKIPCFLLMFPAAFYTFQAIIAAFDDVFNKRKWNNIWVLTGRTDHTLPMAIHAAILLFVGIFYMNAEVFTRMIFSSSPLLYIYLSGYLDEMTKGKTPGNRLWHYENSPGIFPFFIFRRVWNDGLRGKLFYIYFFSYFIFGTMAHAAWLPFT</sequence>
<dbReference type="EC" id="2.4.1.-" evidence="11"/>
<comment type="function">
    <text evidence="11">Mannosyltransferase involved in glycosylphosphatidylinositol-anchor biosynthesis.</text>
</comment>
<feature type="transmembrane region" description="Helical" evidence="11">
    <location>
        <begin position="354"/>
        <end position="371"/>
    </location>
</feature>
<evidence type="ECO:0000256" key="2">
    <source>
        <dbReference type="ARBA" id="ARBA00004687"/>
    </source>
</evidence>
<evidence type="ECO:0000256" key="10">
    <source>
        <dbReference type="ARBA" id="ARBA00023136"/>
    </source>
</evidence>
<dbReference type="OMA" id="MAHAAWL"/>
<evidence type="ECO:0000313" key="13">
    <source>
        <dbReference type="EnsemblMetazoa" id="CJA11964.1"/>
    </source>
</evidence>
<keyword evidence="8 11" id="KW-0256">Endoplasmic reticulum</keyword>
<evidence type="ECO:0000256" key="8">
    <source>
        <dbReference type="ARBA" id="ARBA00022824"/>
    </source>
</evidence>
<feature type="transmembrane region" description="Helical" evidence="11">
    <location>
        <begin position="532"/>
        <end position="550"/>
    </location>
</feature>
<dbReference type="EnsemblMetazoa" id="CJA11964.1">
    <property type="protein sequence ID" value="CJA11964.1"/>
    <property type="gene ID" value="WBGene00131168"/>
</dbReference>
<feature type="transmembrane region" description="Helical" evidence="11">
    <location>
        <begin position="330"/>
        <end position="348"/>
    </location>
</feature>
<keyword evidence="4 11" id="KW-0337">GPI-anchor biosynthesis</keyword>
<protein>
    <recommendedName>
        <fullName evidence="11">GPI mannosyltransferase 2</fullName>
        <ecNumber evidence="11">2.4.1.-</ecNumber>
    </recommendedName>
</protein>
<dbReference type="GO" id="GO:0005789">
    <property type="term" value="C:endoplasmic reticulum membrane"/>
    <property type="evidence" value="ECO:0007669"/>
    <property type="project" value="UniProtKB-SubCell"/>
</dbReference>
<evidence type="ECO:0000256" key="5">
    <source>
        <dbReference type="ARBA" id="ARBA00022676"/>
    </source>
</evidence>
<feature type="transmembrane region" description="Helical" evidence="11">
    <location>
        <begin position="654"/>
        <end position="676"/>
    </location>
</feature>
<dbReference type="GO" id="GO:0004376">
    <property type="term" value="F:GPI mannosyltransferase activity"/>
    <property type="evidence" value="ECO:0007669"/>
    <property type="project" value="InterPro"/>
</dbReference>
<feature type="transmembrane region" description="Helical" evidence="11">
    <location>
        <begin position="285"/>
        <end position="301"/>
    </location>
</feature>
<reference evidence="14" key="1">
    <citation type="submission" date="2010-08" db="EMBL/GenBank/DDBJ databases">
        <authorList>
            <consortium name="Caenorhabditis japonica Sequencing Consortium"/>
            <person name="Wilson R.K."/>
        </authorList>
    </citation>
    <scope>NUCLEOTIDE SEQUENCE [LARGE SCALE GENOMIC DNA]</scope>
    <source>
        <strain evidence="14">DF5081</strain>
    </source>
</reference>
<keyword evidence="10 11" id="KW-0472">Membrane</keyword>
<keyword evidence="9 11" id="KW-1133">Transmembrane helix</keyword>
<dbReference type="PANTHER" id="PTHR12468">
    <property type="entry name" value="GPI MANNOSYLTRANSFERASE 2"/>
    <property type="match status" value="1"/>
</dbReference>
<feature type="transmembrane region" description="Helical" evidence="11">
    <location>
        <begin position="248"/>
        <end position="273"/>
    </location>
</feature>
<evidence type="ECO:0000313" key="14">
    <source>
        <dbReference type="Proteomes" id="UP000005237"/>
    </source>
</evidence>
<organism evidence="13 14">
    <name type="scientific">Caenorhabditis japonica</name>
    <dbReference type="NCBI Taxonomy" id="281687"/>
    <lineage>
        <taxon>Eukaryota</taxon>
        <taxon>Metazoa</taxon>
        <taxon>Ecdysozoa</taxon>
        <taxon>Nematoda</taxon>
        <taxon>Chromadorea</taxon>
        <taxon>Rhabditida</taxon>
        <taxon>Rhabditina</taxon>
        <taxon>Rhabditomorpha</taxon>
        <taxon>Rhabditoidea</taxon>
        <taxon>Rhabditidae</taxon>
        <taxon>Peloderinae</taxon>
        <taxon>Caenorhabditis</taxon>
    </lineage>
</organism>
<evidence type="ECO:0000256" key="9">
    <source>
        <dbReference type="ARBA" id="ARBA00022989"/>
    </source>
</evidence>
<evidence type="ECO:0000256" key="4">
    <source>
        <dbReference type="ARBA" id="ARBA00022502"/>
    </source>
</evidence>
<dbReference type="AlphaFoldDB" id="A0A8R1HY88"/>
<dbReference type="Pfam" id="PF04188">
    <property type="entry name" value="Mannosyl_trans2"/>
    <property type="match status" value="2"/>
</dbReference>
<comment type="similarity">
    <text evidence="3 11">Belongs to the PIGV family.</text>
</comment>
<feature type="region of interest" description="Disordered" evidence="12">
    <location>
        <begin position="88"/>
        <end position="107"/>
    </location>
</feature>
<feature type="compositionally biased region" description="Acidic residues" evidence="12">
    <location>
        <begin position="94"/>
        <end position="105"/>
    </location>
</feature>
<evidence type="ECO:0000256" key="1">
    <source>
        <dbReference type="ARBA" id="ARBA00004477"/>
    </source>
</evidence>
<feature type="transmembrane region" description="Helical" evidence="11">
    <location>
        <begin position="141"/>
        <end position="160"/>
    </location>
</feature>